<name>A0A382DKX4_9ZZZZ</name>
<proteinExistence type="predicted"/>
<dbReference type="AlphaFoldDB" id="A0A382DKX4"/>
<feature type="non-terminal residue" evidence="1">
    <location>
        <position position="34"/>
    </location>
</feature>
<organism evidence="1">
    <name type="scientific">marine metagenome</name>
    <dbReference type="NCBI Taxonomy" id="408172"/>
    <lineage>
        <taxon>unclassified sequences</taxon>
        <taxon>metagenomes</taxon>
        <taxon>ecological metagenomes</taxon>
    </lineage>
</organism>
<protein>
    <submittedName>
        <fullName evidence="1">Uncharacterized protein</fullName>
    </submittedName>
</protein>
<reference evidence="1" key="1">
    <citation type="submission" date="2018-05" db="EMBL/GenBank/DDBJ databases">
        <authorList>
            <person name="Lanie J.A."/>
            <person name="Ng W.-L."/>
            <person name="Kazmierczak K.M."/>
            <person name="Andrzejewski T.M."/>
            <person name="Davidsen T.M."/>
            <person name="Wayne K.J."/>
            <person name="Tettelin H."/>
            <person name="Glass J.I."/>
            <person name="Rusch D."/>
            <person name="Podicherti R."/>
            <person name="Tsui H.-C.T."/>
            <person name="Winkler M.E."/>
        </authorList>
    </citation>
    <scope>NUCLEOTIDE SEQUENCE</scope>
</reference>
<accession>A0A382DKX4</accession>
<feature type="non-terminal residue" evidence="1">
    <location>
        <position position="1"/>
    </location>
</feature>
<sequence length="34" mass="4087">KMFNEAGFKTTTKQIKDTKHRAKWKREFGTLFVI</sequence>
<evidence type="ECO:0000313" key="1">
    <source>
        <dbReference type="EMBL" id="SVB39120.1"/>
    </source>
</evidence>
<dbReference type="EMBL" id="UINC01039934">
    <property type="protein sequence ID" value="SVB39120.1"/>
    <property type="molecule type" value="Genomic_DNA"/>
</dbReference>
<gene>
    <name evidence="1" type="ORF">METZ01_LOCUS191974</name>
</gene>